<reference evidence="1 2" key="1">
    <citation type="submission" date="2019-03" db="EMBL/GenBank/DDBJ databases">
        <title>Lake Tanganyika Metagenome-Assembled Genomes (MAGs).</title>
        <authorList>
            <person name="Tran P."/>
        </authorList>
    </citation>
    <scope>NUCLEOTIDE SEQUENCE [LARGE SCALE GENOMIC DNA]</scope>
    <source>
        <strain evidence="1">K_DeepCast_65m_m2_236</strain>
    </source>
</reference>
<accession>A0A938BIZ2</accession>
<name>A0A938BIZ2_9BACT</name>
<dbReference type="AlphaFoldDB" id="A0A938BIZ2"/>
<sequence>GPVQSQISSVTTVKVLAVSLTPATLALNMAPPGGYTSGGYASTASIAARVDFSALVSISGVAWAVATSSAATSSVVTVSQGGLVTAGSKGTATLKATAIDDARVSATAGVVVQDKGLFDFTVQ</sequence>
<comment type="caution">
    <text evidence="1">The sequence shown here is derived from an EMBL/GenBank/DDBJ whole genome shotgun (WGS) entry which is preliminary data.</text>
</comment>
<evidence type="ECO:0000313" key="2">
    <source>
        <dbReference type="Proteomes" id="UP000703893"/>
    </source>
</evidence>
<feature type="non-terminal residue" evidence="1">
    <location>
        <position position="1"/>
    </location>
</feature>
<dbReference type="SUPFAM" id="SSF49373">
    <property type="entry name" value="Invasin/intimin cell-adhesion fragments"/>
    <property type="match status" value="1"/>
</dbReference>
<organism evidence="1 2">
    <name type="scientific">Candidatus Tanganyikabacteria bacterium</name>
    <dbReference type="NCBI Taxonomy" id="2961651"/>
    <lineage>
        <taxon>Bacteria</taxon>
        <taxon>Bacillati</taxon>
        <taxon>Candidatus Sericytochromatia</taxon>
        <taxon>Candidatus Tanganyikabacteria</taxon>
    </lineage>
</organism>
<dbReference type="InterPro" id="IPR008964">
    <property type="entry name" value="Invasin/intimin_cell_adhesion"/>
</dbReference>
<gene>
    <name evidence="1" type="ORF">FJZ00_06670</name>
</gene>
<evidence type="ECO:0000313" key="1">
    <source>
        <dbReference type="EMBL" id="MBM3274817.1"/>
    </source>
</evidence>
<proteinExistence type="predicted"/>
<dbReference type="Proteomes" id="UP000703893">
    <property type="component" value="Unassembled WGS sequence"/>
</dbReference>
<protein>
    <recommendedName>
        <fullName evidence="3">BIG2 domain-containing protein</fullName>
    </recommendedName>
</protein>
<evidence type="ECO:0008006" key="3">
    <source>
        <dbReference type="Google" id="ProtNLM"/>
    </source>
</evidence>
<dbReference type="EMBL" id="VGJX01000338">
    <property type="protein sequence ID" value="MBM3274817.1"/>
    <property type="molecule type" value="Genomic_DNA"/>
</dbReference>